<evidence type="ECO:0000313" key="2">
    <source>
        <dbReference type="EMBL" id="KAG9339717.1"/>
    </source>
</evidence>
<evidence type="ECO:0000256" key="1">
    <source>
        <dbReference type="SAM" id="MobiDB-lite"/>
    </source>
</evidence>
<dbReference type="Proteomes" id="UP000824540">
    <property type="component" value="Unassembled WGS sequence"/>
</dbReference>
<comment type="caution">
    <text evidence="2">The sequence shown here is derived from an EMBL/GenBank/DDBJ whole genome shotgun (WGS) entry which is preliminary data.</text>
</comment>
<dbReference type="AlphaFoldDB" id="A0A8T2NTP5"/>
<keyword evidence="3" id="KW-1185">Reference proteome</keyword>
<sequence>MPDPTQGLAEKKEIEEYSTTSGSLSDRDSFLPSVVRNPHQYSPASLSRTGRMYTRARQALTSSSRGRTTIWTRPKTGSVLFATVVYEPSHLDRHQATVGNHTLSWQLHWITHALPRMHFTTVRIKPFAVMLSHCIPTKTKNLRMDT</sequence>
<reference evidence="2" key="1">
    <citation type="thesis" date="2021" institute="BYU ScholarsArchive" country="Provo, UT, USA">
        <title>Applications of and Algorithms for Genome Assembly and Genomic Analyses with an Emphasis on Marine Teleosts.</title>
        <authorList>
            <person name="Pickett B.D."/>
        </authorList>
    </citation>
    <scope>NUCLEOTIDE SEQUENCE</scope>
    <source>
        <strain evidence="2">HI-2016</strain>
    </source>
</reference>
<proteinExistence type="predicted"/>
<organism evidence="2 3">
    <name type="scientific">Albula glossodonta</name>
    <name type="common">roundjaw bonefish</name>
    <dbReference type="NCBI Taxonomy" id="121402"/>
    <lineage>
        <taxon>Eukaryota</taxon>
        <taxon>Metazoa</taxon>
        <taxon>Chordata</taxon>
        <taxon>Craniata</taxon>
        <taxon>Vertebrata</taxon>
        <taxon>Euteleostomi</taxon>
        <taxon>Actinopterygii</taxon>
        <taxon>Neopterygii</taxon>
        <taxon>Teleostei</taxon>
        <taxon>Albuliformes</taxon>
        <taxon>Albulidae</taxon>
        <taxon>Albula</taxon>
    </lineage>
</organism>
<name>A0A8T2NTP5_9TELE</name>
<gene>
    <name evidence="2" type="ORF">JZ751_023364</name>
</gene>
<feature type="region of interest" description="Disordered" evidence="1">
    <location>
        <begin position="1"/>
        <end position="28"/>
    </location>
</feature>
<accession>A0A8T2NTP5</accession>
<evidence type="ECO:0000313" key="3">
    <source>
        <dbReference type="Proteomes" id="UP000824540"/>
    </source>
</evidence>
<dbReference type="EMBL" id="JAFBMS010000051">
    <property type="protein sequence ID" value="KAG9339717.1"/>
    <property type="molecule type" value="Genomic_DNA"/>
</dbReference>
<protein>
    <submittedName>
        <fullName evidence="2">Uncharacterized protein</fullName>
    </submittedName>
</protein>